<dbReference type="EMBL" id="HBHL01008565">
    <property type="protein sequence ID" value="CAD9716803.1"/>
    <property type="molecule type" value="Transcribed_RNA"/>
</dbReference>
<gene>
    <name evidence="9" type="ORF">A3770_10p58550</name>
    <name evidence="8" type="ORF">CPRI1469_LOCUS5661</name>
</gene>
<organism evidence="9 10">
    <name type="scientific">Chloropicon primus</name>
    <dbReference type="NCBI Taxonomy" id="1764295"/>
    <lineage>
        <taxon>Eukaryota</taxon>
        <taxon>Viridiplantae</taxon>
        <taxon>Chlorophyta</taxon>
        <taxon>Chloropicophyceae</taxon>
        <taxon>Chloropicales</taxon>
        <taxon>Chloropicaceae</taxon>
        <taxon>Chloropicon</taxon>
    </lineage>
</organism>
<evidence type="ECO:0000256" key="7">
    <source>
        <dbReference type="RuleBase" id="RU000488"/>
    </source>
</evidence>
<keyword evidence="2 7" id="KW-0813">Transport</keyword>
<feature type="repeat" description="Solcar" evidence="6">
    <location>
        <begin position="256"/>
        <end position="357"/>
    </location>
</feature>
<comment type="similarity">
    <text evidence="7">Belongs to the mitochondrial carrier (TC 2.A.29) family.</text>
</comment>
<keyword evidence="5 6" id="KW-0472">Membrane</keyword>
<evidence type="ECO:0000313" key="10">
    <source>
        <dbReference type="Proteomes" id="UP000316726"/>
    </source>
</evidence>
<dbReference type="STRING" id="1764295.A0A5B8MSS7"/>
<dbReference type="GO" id="GO:0055085">
    <property type="term" value="P:transmembrane transport"/>
    <property type="evidence" value="ECO:0007669"/>
    <property type="project" value="InterPro"/>
</dbReference>
<evidence type="ECO:0000256" key="5">
    <source>
        <dbReference type="ARBA" id="ARBA00023136"/>
    </source>
</evidence>
<dbReference type="EMBL" id="CP031043">
    <property type="protein sequence ID" value="QDZ23337.1"/>
    <property type="molecule type" value="Genomic_DNA"/>
</dbReference>
<dbReference type="PROSITE" id="PS50920">
    <property type="entry name" value="SOLCAR"/>
    <property type="match status" value="3"/>
</dbReference>
<keyword evidence="4" id="KW-0677">Repeat</keyword>
<accession>A0A5B8MSS7</accession>
<dbReference type="InterPro" id="IPR023395">
    <property type="entry name" value="MCP_dom_sf"/>
</dbReference>
<reference evidence="8" key="2">
    <citation type="submission" date="2021-01" db="EMBL/GenBank/DDBJ databases">
        <authorList>
            <person name="Corre E."/>
            <person name="Pelletier E."/>
            <person name="Niang G."/>
            <person name="Scheremetjew M."/>
            <person name="Finn R."/>
            <person name="Kale V."/>
            <person name="Holt S."/>
            <person name="Cochrane G."/>
            <person name="Meng A."/>
            <person name="Brown T."/>
            <person name="Cohen L."/>
        </authorList>
    </citation>
    <scope>NUCLEOTIDE SEQUENCE</scope>
    <source>
        <strain evidence="8">CCMP1205</strain>
    </source>
</reference>
<dbReference type="InterPro" id="IPR018108">
    <property type="entry name" value="MCP_transmembrane"/>
</dbReference>
<dbReference type="SUPFAM" id="SSF103506">
    <property type="entry name" value="Mitochondrial carrier"/>
    <property type="match status" value="1"/>
</dbReference>
<evidence type="ECO:0000256" key="3">
    <source>
        <dbReference type="ARBA" id="ARBA00022692"/>
    </source>
</evidence>
<proteinExistence type="inferred from homology"/>
<keyword evidence="3 6" id="KW-0812">Transmembrane</keyword>
<comment type="subcellular location">
    <subcellularLocation>
        <location evidence="1">Membrane</location>
        <topology evidence="1">Multi-pass membrane protein</topology>
    </subcellularLocation>
</comment>
<evidence type="ECO:0000256" key="1">
    <source>
        <dbReference type="ARBA" id="ARBA00004141"/>
    </source>
</evidence>
<sequence length="364" mass="39205">MAPSRASGRDGEKEFVVALERREERERARRVDKWKAAVAGAISGAVSRTLVNPLDVIKIRFQIQREGTVKMAKTARGKYVGVTQALGCIVREEGVRGLWKGTVPGLLLTVPYCAVQFLALETFRSAFQRRRIGVEGDNREVLSMDRTMSFAGGAFAGVAATAASYPFDLLRTTMAAQGVPKQYPTVFHAARGIVAQRGVFRGLYAGLGATVVEIIPYAALQFGLYDIFTAAYDRHVHAAVGSPSEGGTGKKVAVDWSYLVSKPFVCGLASGFIAKFATHPLDVVKKRYQVAGLKRSATYGKGFGVKEVAVLGIFRLLTKTVREEGLQGIYKGVTPSLLKAAPSAAITFAMYSLAMDYMSSAAQG</sequence>
<dbReference type="GO" id="GO:0016020">
    <property type="term" value="C:membrane"/>
    <property type="evidence" value="ECO:0007669"/>
    <property type="project" value="UniProtKB-SubCell"/>
</dbReference>
<evidence type="ECO:0000256" key="6">
    <source>
        <dbReference type="PROSITE-ProRule" id="PRU00282"/>
    </source>
</evidence>
<dbReference type="Gene3D" id="1.50.40.10">
    <property type="entry name" value="Mitochondrial carrier domain"/>
    <property type="match status" value="2"/>
</dbReference>
<feature type="repeat" description="Solcar" evidence="6">
    <location>
        <begin position="144"/>
        <end position="231"/>
    </location>
</feature>
<evidence type="ECO:0000256" key="4">
    <source>
        <dbReference type="ARBA" id="ARBA00022737"/>
    </source>
</evidence>
<dbReference type="PRINTS" id="PR00926">
    <property type="entry name" value="MITOCARRIER"/>
</dbReference>
<dbReference type="PANTHER" id="PTHR24089">
    <property type="entry name" value="SOLUTE CARRIER FAMILY 25"/>
    <property type="match status" value="1"/>
</dbReference>
<reference evidence="9 10" key="1">
    <citation type="submission" date="2018-07" db="EMBL/GenBank/DDBJ databases">
        <title>The complete nuclear genome of the prasinophyte Chloropicon primus (CCMP1205).</title>
        <authorList>
            <person name="Pombert J.-F."/>
            <person name="Otis C."/>
            <person name="Turmel M."/>
            <person name="Lemieux C."/>
        </authorList>
    </citation>
    <scope>NUCLEOTIDE SEQUENCE [LARGE SCALE GENOMIC DNA]</scope>
    <source>
        <strain evidence="9 10">CCMP1205</strain>
    </source>
</reference>
<evidence type="ECO:0000256" key="2">
    <source>
        <dbReference type="ARBA" id="ARBA00022448"/>
    </source>
</evidence>
<dbReference type="Pfam" id="PF00153">
    <property type="entry name" value="Mito_carr"/>
    <property type="match status" value="3"/>
</dbReference>
<name>A0A5B8MSS7_9CHLO</name>
<dbReference type="Proteomes" id="UP000316726">
    <property type="component" value="Chromosome 10"/>
</dbReference>
<evidence type="ECO:0000313" key="8">
    <source>
        <dbReference type="EMBL" id="CAD9716803.1"/>
    </source>
</evidence>
<keyword evidence="10" id="KW-1185">Reference proteome</keyword>
<dbReference type="InterPro" id="IPR002067">
    <property type="entry name" value="MCP"/>
</dbReference>
<protein>
    <submittedName>
        <fullName evidence="9">Mitochondrial substrate carrier protein</fullName>
    </submittedName>
</protein>
<feature type="repeat" description="Solcar" evidence="6">
    <location>
        <begin position="31"/>
        <end position="126"/>
    </location>
</feature>
<dbReference type="AlphaFoldDB" id="A0A5B8MSS7"/>
<evidence type="ECO:0000313" key="9">
    <source>
        <dbReference type="EMBL" id="QDZ23337.1"/>
    </source>
</evidence>
<dbReference type="OrthoDB" id="18574at2759"/>